<gene>
    <name evidence="1" type="ORF">AXF42_Ash000213</name>
</gene>
<accession>A0A2I0AFQ2</accession>
<name>A0A2I0AFQ2_9ASPA</name>
<evidence type="ECO:0000313" key="1">
    <source>
        <dbReference type="EMBL" id="PKA54380.1"/>
    </source>
</evidence>
<dbReference type="AlphaFoldDB" id="A0A2I0AFQ2"/>
<keyword evidence="2" id="KW-1185">Reference proteome</keyword>
<protein>
    <submittedName>
        <fullName evidence="1">Uncharacterized protein</fullName>
    </submittedName>
</protein>
<dbReference type="OrthoDB" id="1915122at2759"/>
<reference evidence="1 2" key="1">
    <citation type="journal article" date="2017" name="Nature">
        <title>The Apostasia genome and the evolution of orchids.</title>
        <authorList>
            <person name="Zhang G.Q."/>
            <person name="Liu K.W."/>
            <person name="Li Z."/>
            <person name="Lohaus R."/>
            <person name="Hsiao Y.Y."/>
            <person name="Niu S.C."/>
            <person name="Wang J.Y."/>
            <person name="Lin Y.C."/>
            <person name="Xu Q."/>
            <person name="Chen L.J."/>
            <person name="Yoshida K."/>
            <person name="Fujiwara S."/>
            <person name="Wang Z.W."/>
            <person name="Zhang Y.Q."/>
            <person name="Mitsuda N."/>
            <person name="Wang M."/>
            <person name="Liu G.H."/>
            <person name="Pecoraro L."/>
            <person name="Huang H.X."/>
            <person name="Xiao X.J."/>
            <person name="Lin M."/>
            <person name="Wu X.Y."/>
            <person name="Wu W.L."/>
            <person name="Chen Y.Y."/>
            <person name="Chang S.B."/>
            <person name="Sakamoto S."/>
            <person name="Ohme-Takagi M."/>
            <person name="Yagi M."/>
            <person name="Zeng S.J."/>
            <person name="Shen C.Y."/>
            <person name="Yeh C.M."/>
            <person name="Luo Y.B."/>
            <person name="Tsai W.C."/>
            <person name="Van de Peer Y."/>
            <person name="Liu Z.J."/>
        </authorList>
    </citation>
    <scope>NUCLEOTIDE SEQUENCE [LARGE SCALE GENOMIC DNA]</scope>
    <source>
        <strain evidence="2">cv. Shenzhen</strain>
        <tissue evidence="1">Stem</tissue>
    </source>
</reference>
<dbReference type="Proteomes" id="UP000236161">
    <property type="component" value="Unassembled WGS sequence"/>
</dbReference>
<sequence>MRRKDATILEALVRTRTKLGFVVVKAKIIGFKVRMHGKEGRKGWLEIIAMVFEQSRRRSRGWGWGLVWSGKGCLRQGSRGRRREGELVIIAIAFAADENLGVIVVEYSKDTKVEEACFLDLKFDSTQNTLHAQALTLAALAGAAVVEYYDHKYNSEPKVDKYTSQFLAHAQKD</sequence>
<proteinExistence type="predicted"/>
<dbReference type="EMBL" id="KZ451982">
    <property type="protein sequence ID" value="PKA54380.1"/>
    <property type="molecule type" value="Genomic_DNA"/>
</dbReference>
<organism evidence="1 2">
    <name type="scientific">Apostasia shenzhenica</name>
    <dbReference type="NCBI Taxonomy" id="1088818"/>
    <lineage>
        <taxon>Eukaryota</taxon>
        <taxon>Viridiplantae</taxon>
        <taxon>Streptophyta</taxon>
        <taxon>Embryophyta</taxon>
        <taxon>Tracheophyta</taxon>
        <taxon>Spermatophyta</taxon>
        <taxon>Magnoliopsida</taxon>
        <taxon>Liliopsida</taxon>
        <taxon>Asparagales</taxon>
        <taxon>Orchidaceae</taxon>
        <taxon>Apostasioideae</taxon>
        <taxon>Apostasia</taxon>
    </lineage>
</organism>
<evidence type="ECO:0000313" key="2">
    <source>
        <dbReference type="Proteomes" id="UP000236161"/>
    </source>
</evidence>